<evidence type="ECO:0000313" key="4">
    <source>
        <dbReference type="EMBL" id="ACD95448.1"/>
    </source>
</evidence>
<dbReference type="Gene3D" id="3.40.50.2300">
    <property type="match status" value="1"/>
</dbReference>
<keyword evidence="1 2" id="KW-0597">Phosphoprotein</keyword>
<proteinExistence type="predicted"/>
<dbReference type="RefSeq" id="WP_012469788.1">
    <property type="nucleotide sequence ID" value="NC_010814.1"/>
</dbReference>
<dbReference type="OrthoDB" id="9790791at2"/>
<dbReference type="InterPro" id="IPR011006">
    <property type="entry name" value="CheY-like_superfamily"/>
</dbReference>
<dbReference type="PROSITE" id="PS50110">
    <property type="entry name" value="RESPONSE_REGULATORY"/>
    <property type="match status" value="1"/>
</dbReference>
<dbReference type="eggNOG" id="COG0745">
    <property type="taxonomic scope" value="Bacteria"/>
</dbReference>
<dbReference type="Pfam" id="PF00072">
    <property type="entry name" value="Response_reg"/>
    <property type="match status" value="1"/>
</dbReference>
<dbReference type="GO" id="GO:0000160">
    <property type="term" value="P:phosphorelay signal transduction system"/>
    <property type="evidence" value="ECO:0007669"/>
    <property type="project" value="InterPro"/>
</dbReference>
<gene>
    <name evidence="4" type="ordered locus">Glov_1732</name>
</gene>
<dbReference type="InterPro" id="IPR001789">
    <property type="entry name" value="Sig_transdc_resp-reg_receiver"/>
</dbReference>
<dbReference type="AlphaFoldDB" id="B3EAL0"/>
<evidence type="ECO:0000256" key="2">
    <source>
        <dbReference type="PROSITE-ProRule" id="PRU00169"/>
    </source>
</evidence>
<evidence type="ECO:0000256" key="1">
    <source>
        <dbReference type="ARBA" id="ARBA00022553"/>
    </source>
</evidence>
<dbReference type="HOGENOM" id="CLU_000445_69_17_7"/>
<evidence type="ECO:0000259" key="3">
    <source>
        <dbReference type="PROSITE" id="PS50110"/>
    </source>
</evidence>
<dbReference type="PANTHER" id="PTHR44591">
    <property type="entry name" value="STRESS RESPONSE REGULATOR PROTEIN 1"/>
    <property type="match status" value="1"/>
</dbReference>
<dbReference type="STRING" id="398767.Glov_1732"/>
<dbReference type="InterPro" id="IPR050595">
    <property type="entry name" value="Bact_response_regulator"/>
</dbReference>
<dbReference type="SMART" id="SM00448">
    <property type="entry name" value="REC"/>
    <property type="match status" value="1"/>
</dbReference>
<reference evidence="4 5" key="1">
    <citation type="submission" date="2008-05" db="EMBL/GenBank/DDBJ databases">
        <title>Complete sequence of chromosome of Geobacter lovleyi SZ.</title>
        <authorList>
            <consortium name="US DOE Joint Genome Institute"/>
            <person name="Lucas S."/>
            <person name="Copeland A."/>
            <person name="Lapidus A."/>
            <person name="Glavina del Rio T."/>
            <person name="Dalin E."/>
            <person name="Tice H."/>
            <person name="Bruce D."/>
            <person name="Goodwin L."/>
            <person name="Pitluck S."/>
            <person name="Chertkov O."/>
            <person name="Meincke L."/>
            <person name="Brettin T."/>
            <person name="Detter J.C."/>
            <person name="Han C."/>
            <person name="Tapia R."/>
            <person name="Kuske C.R."/>
            <person name="Schmutz J."/>
            <person name="Larimer F."/>
            <person name="Land M."/>
            <person name="Hauser L."/>
            <person name="Kyrpides N."/>
            <person name="Mikhailova N."/>
            <person name="Sung Y."/>
            <person name="Fletcher K.E."/>
            <person name="Ritalahti K.M."/>
            <person name="Loeffler F.E."/>
            <person name="Richardson P."/>
        </authorList>
    </citation>
    <scope>NUCLEOTIDE SEQUENCE [LARGE SCALE GENOMIC DNA]</scope>
    <source>
        <strain evidence="5">ATCC BAA-1151 / DSM 17278 / SZ</strain>
    </source>
</reference>
<dbReference type="KEGG" id="glo:Glov_1732"/>
<feature type="modified residue" description="4-aspartylphosphate" evidence="2">
    <location>
        <position position="52"/>
    </location>
</feature>
<dbReference type="SUPFAM" id="SSF52172">
    <property type="entry name" value="CheY-like"/>
    <property type="match status" value="1"/>
</dbReference>
<accession>B3EAL0</accession>
<sequence>MKTILLIDDSRPQLLSAKFTLQHGGHRVETVSDPLLALDRIKEVEPDLIITDINMPGKDGIAIVREVRQLAQFSSTPLLVMSTDSQKHLFEQARVAGASGWLMKPVKQEDLLATVNKLLSRE</sequence>
<organism evidence="4 5">
    <name type="scientific">Trichlorobacter lovleyi (strain ATCC BAA-1151 / DSM 17278 / SZ)</name>
    <name type="common">Geobacter lovleyi</name>
    <dbReference type="NCBI Taxonomy" id="398767"/>
    <lineage>
        <taxon>Bacteria</taxon>
        <taxon>Pseudomonadati</taxon>
        <taxon>Thermodesulfobacteriota</taxon>
        <taxon>Desulfuromonadia</taxon>
        <taxon>Geobacterales</taxon>
        <taxon>Geobacteraceae</taxon>
        <taxon>Trichlorobacter</taxon>
    </lineage>
</organism>
<evidence type="ECO:0000313" key="5">
    <source>
        <dbReference type="Proteomes" id="UP000002420"/>
    </source>
</evidence>
<name>B3EAL0_TRIL1</name>
<dbReference type="PANTHER" id="PTHR44591:SF25">
    <property type="entry name" value="CHEMOTAXIS TWO-COMPONENT RESPONSE REGULATOR"/>
    <property type="match status" value="1"/>
</dbReference>
<dbReference type="Proteomes" id="UP000002420">
    <property type="component" value="Chromosome"/>
</dbReference>
<dbReference type="EMBL" id="CP001089">
    <property type="protein sequence ID" value="ACD95448.1"/>
    <property type="molecule type" value="Genomic_DNA"/>
</dbReference>
<feature type="domain" description="Response regulatory" evidence="3">
    <location>
        <begin position="3"/>
        <end position="119"/>
    </location>
</feature>
<keyword evidence="5" id="KW-1185">Reference proteome</keyword>
<protein>
    <submittedName>
        <fullName evidence="4">Response regulator receiver protein</fullName>
    </submittedName>
</protein>